<evidence type="ECO:0000313" key="2">
    <source>
        <dbReference type="EMBL" id="KAH3865931.1"/>
    </source>
</evidence>
<comment type="caution">
    <text evidence="2">The sequence shown here is derived from an EMBL/GenBank/DDBJ whole genome shotgun (WGS) entry which is preliminary data.</text>
</comment>
<name>A0A9D4LZX4_DREPO</name>
<proteinExistence type="predicted"/>
<evidence type="ECO:0000313" key="3">
    <source>
        <dbReference type="Proteomes" id="UP000828390"/>
    </source>
</evidence>
<reference evidence="2" key="1">
    <citation type="journal article" date="2019" name="bioRxiv">
        <title>The Genome of the Zebra Mussel, Dreissena polymorpha: A Resource for Invasive Species Research.</title>
        <authorList>
            <person name="McCartney M.A."/>
            <person name="Auch B."/>
            <person name="Kono T."/>
            <person name="Mallez S."/>
            <person name="Zhang Y."/>
            <person name="Obille A."/>
            <person name="Becker A."/>
            <person name="Abrahante J.E."/>
            <person name="Garbe J."/>
            <person name="Badalamenti J.P."/>
            <person name="Herman A."/>
            <person name="Mangelson H."/>
            <person name="Liachko I."/>
            <person name="Sullivan S."/>
            <person name="Sone E.D."/>
            <person name="Koren S."/>
            <person name="Silverstein K.A.T."/>
            <person name="Beckman K.B."/>
            <person name="Gohl D.M."/>
        </authorList>
    </citation>
    <scope>NUCLEOTIDE SEQUENCE</scope>
    <source>
        <strain evidence="2">Duluth1</strain>
        <tissue evidence="2">Whole animal</tissue>
    </source>
</reference>
<evidence type="ECO:0000256" key="1">
    <source>
        <dbReference type="SAM" id="MobiDB-lite"/>
    </source>
</evidence>
<accession>A0A9D4LZX4</accession>
<reference evidence="2" key="2">
    <citation type="submission" date="2020-11" db="EMBL/GenBank/DDBJ databases">
        <authorList>
            <person name="McCartney M.A."/>
            <person name="Auch B."/>
            <person name="Kono T."/>
            <person name="Mallez S."/>
            <person name="Becker A."/>
            <person name="Gohl D.M."/>
            <person name="Silverstein K.A.T."/>
            <person name="Koren S."/>
            <person name="Bechman K.B."/>
            <person name="Herman A."/>
            <person name="Abrahante J.E."/>
            <person name="Garbe J."/>
        </authorList>
    </citation>
    <scope>NUCLEOTIDE SEQUENCE</scope>
    <source>
        <strain evidence="2">Duluth1</strain>
        <tissue evidence="2">Whole animal</tissue>
    </source>
</reference>
<protein>
    <submittedName>
        <fullName evidence="2">Uncharacterized protein</fullName>
    </submittedName>
</protein>
<keyword evidence="3" id="KW-1185">Reference proteome</keyword>
<sequence>MKTPEIQELENKTSGWKSADEEEKTKEVAKKSELKLRKNDIKVDKICYVKVRM</sequence>
<feature type="region of interest" description="Disordered" evidence="1">
    <location>
        <begin position="1"/>
        <end position="24"/>
    </location>
</feature>
<dbReference type="EMBL" id="JAIWYP010000002">
    <property type="protein sequence ID" value="KAH3865931.1"/>
    <property type="molecule type" value="Genomic_DNA"/>
</dbReference>
<organism evidence="2 3">
    <name type="scientific">Dreissena polymorpha</name>
    <name type="common">Zebra mussel</name>
    <name type="synonym">Mytilus polymorpha</name>
    <dbReference type="NCBI Taxonomy" id="45954"/>
    <lineage>
        <taxon>Eukaryota</taxon>
        <taxon>Metazoa</taxon>
        <taxon>Spiralia</taxon>
        <taxon>Lophotrochozoa</taxon>
        <taxon>Mollusca</taxon>
        <taxon>Bivalvia</taxon>
        <taxon>Autobranchia</taxon>
        <taxon>Heteroconchia</taxon>
        <taxon>Euheterodonta</taxon>
        <taxon>Imparidentia</taxon>
        <taxon>Neoheterodontei</taxon>
        <taxon>Myida</taxon>
        <taxon>Dreissenoidea</taxon>
        <taxon>Dreissenidae</taxon>
        <taxon>Dreissena</taxon>
    </lineage>
</organism>
<dbReference type="Proteomes" id="UP000828390">
    <property type="component" value="Unassembled WGS sequence"/>
</dbReference>
<dbReference type="AlphaFoldDB" id="A0A9D4LZX4"/>
<gene>
    <name evidence="2" type="ORF">DPMN_028978</name>
</gene>